<keyword evidence="2" id="KW-1185">Reference proteome</keyword>
<dbReference type="EMBL" id="CAJJDM010000114">
    <property type="protein sequence ID" value="CAD8100072.1"/>
    <property type="molecule type" value="Genomic_DNA"/>
</dbReference>
<dbReference type="AlphaFoldDB" id="A0A8S1PAE5"/>
<evidence type="ECO:0000313" key="1">
    <source>
        <dbReference type="EMBL" id="CAD8100072.1"/>
    </source>
</evidence>
<sequence length="239" mass="28348">MLIAKLIERILSIKKQCLSDETYFFIKGEYEFISLFKQLNEQIDQVIKQIYNDMLQQIKQDNLKYNQILELAEYINELNLTQNSTQDIVNNLQQSIMISFNAYFNKTLKQRDNEAYQVEMIRGNFIIEFLQQCSLPQKELQLQNCKHNIALYSQLNHDFQADSKNQSILISISSFNFYIFGFKLRSLHKFKNYLTYLLNLPLTKFSKAQRINQDIESTKNMIQIIANLFGDSLKIDNYQ</sequence>
<accession>A0A8S1PAE5</accession>
<gene>
    <name evidence="1" type="ORF">PPRIM_AZ9-3.1.T1110116</name>
</gene>
<comment type="caution">
    <text evidence="1">The sequence shown here is derived from an EMBL/GenBank/DDBJ whole genome shotgun (WGS) entry which is preliminary data.</text>
</comment>
<protein>
    <submittedName>
        <fullName evidence="1">Uncharacterized protein</fullName>
    </submittedName>
</protein>
<reference evidence="1" key="1">
    <citation type="submission" date="2021-01" db="EMBL/GenBank/DDBJ databases">
        <authorList>
            <consortium name="Genoscope - CEA"/>
            <person name="William W."/>
        </authorList>
    </citation>
    <scope>NUCLEOTIDE SEQUENCE</scope>
</reference>
<dbReference type="Proteomes" id="UP000688137">
    <property type="component" value="Unassembled WGS sequence"/>
</dbReference>
<evidence type="ECO:0000313" key="2">
    <source>
        <dbReference type="Proteomes" id="UP000688137"/>
    </source>
</evidence>
<proteinExistence type="predicted"/>
<organism evidence="1 2">
    <name type="scientific">Paramecium primaurelia</name>
    <dbReference type="NCBI Taxonomy" id="5886"/>
    <lineage>
        <taxon>Eukaryota</taxon>
        <taxon>Sar</taxon>
        <taxon>Alveolata</taxon>
        <taxon>Ciliophora</taxon>
        <taxon>Intramacronucleata</taxon>
        <taxon>Oligohymenophorea</taxon>
        <taxon>Peniculida</taxon>
        <taxon>Parameciidae</taxon>
        <taxon>Paramecium</taxon>
    </lineage>
</organism>
<name>A0A8S1PAE5_PARPR</name>